<keyword evidence="1" id="KW-0732">Signal</keyword>
<evidence type="ECO:0008006" key="4">
    <source>
        <dbReference type="Google" id="ProtNLM"/>
    </source>
</evidence>
<feature type="signal peptide" evidence="1">
    <location>
        <begin position="1"/>
        <end position="20"/>
    </location>
</feature>
<dbReference type="RefSeq" id="WP_093423344.1">
    <property type="nucleotide sequence ID" value="NZ_FOXA01000012.1"/>
</dbReference>
<sequence length="99" mass="10998">MKKFLAIAALAVCAGGAAQAGTIERACLSSERASGNRALCGCIQHVADLTLDRRDQRLAAKFFRDPHQAQVVRQSDRRSDETFWQKYKRFGTTAETYCS</sequence>
<reference evidence="2 3" key="1">
    <citation type="submission" date="2016-10" db="EMBL/GenBank/DDBJ databases">
        <authorList>
            <person name="de Groot N.N."/>
        </authorList>
    </citation>
    <scope>NUCLEOTIDE SEQUENCE [LARGE SCALE GENOMIC DNA]</scope>
    <source>
        <strain evidence="2 3">DSM 19547</strain>
    </source>
</reference>
<keyword evidence="3" id="KW-1185">Reference proteome</keyword>
<dbReference type="AlphaFoldDB" id="A0A1I5SZP8"/>
<evidence type="ECO:0000313" key="3">
    <source>
        <dbReference type="Proteomes" id="UP000199356"/>
    </source>
</evidence>
<protein>
    <recommendedName>
        <fullName evidence="4">Secreted protein</fullName>
    </recommendedName>
</protein>
<evidence type="ECO:0000256" key="1">
    <source>
        <dbReference type="SAM" id="SignalP"/>
    </source>
</evidence>
<dbReference type="STRING" id="441119.SAMN04488047_11251"/>
<name>A0A1I5SZP8_9RHOB</name>
<proteinExistence type="predicted"/>
<feature type="chain" id="PRO_5011699588" description="Secreted protein" evidence="1">
    <location>
        <begin position="21"/>
        <end position="99"/>
    </location>
</feature>
<organism evidence="2 3">
    <name type="scientific">Tranquillimonas alkanivorans</name>
    <dbReference type="NCBI Taxonomy" id="441119"/>
    <lineage>
        <taxon>Bacteria</taxon>
        <taxon>Pseudomonadati</taxon>
        <taxon>Pseudomonadota</taxon>
        <taxon>Alphaproteobacteria</taxon>
        <taxon>Rhodobacterales</taxon>
        <taxon>Roseobacteraceae</taxon>
        <taxon>Tranquillimonas</taxon>
    </lineage>
</organism>
<accession>A0A1I5SZP8</accession>
<dbReference type="Proteomes" id="UP000199356">
    <property type="component" value="Unassembled WGS sequence"/>
</dbReference>
<dbReference type="OrthoDB" id="7659053at2"/>
<evidence type="ECO:0000313" key="2">
    <source>
        <dbReference type="EMBL" id="SFP75696.1"/>
    </source>
</evidence>
<gene>
    <name evidence="2" type="ORF">SAMN04488047_11251</name>
</gene>
<dbReference type="EMBL" id="FOXA01000012">
    <property type="protein sequence ID" value="SFP75696.1"/>
    <property type="molecule type" value="Genomic_DNA"/>
</dbReference>